<proteinExistence type="predicted"/>
<dbReference type="AlphaFoldDB" id="A0A428BJ49"/>
<dbReference type="RefSeq" id="WP_125446780.1">
    <property type="nucleotide sequence ID" value="NZ_CAMIAF010000009.1"/>
</dbReference>
<accession>A0A428BJ49</accession>
<comment type="caution">
    <text evidence="1">The sequence shown here is derived from an EMBL/GenBank/DDBJ whole genome shotgun (WGS) entry which is preliminary data.</text>
</comment>
<evidence type="ECO:0000313" key="1">
    <source>
        <dbReference type="EMBL" id="RSI63283.1"/>
    </source>
</evidence>
<reference evidence="1 2" key="1">
    <citation type="submission" date="2018-11" db="EMBL/GenBank/DDBJ databases">
        <title>Species Designations Belie Phenotypic and Genotypic Heterogeneity in Oral Streptococci.</title>
        <authorList>
            <person name="Velsko I."/>
        </authorList>
    </citation>
    <scope>NUCLEOTIDE SEQUENCE [LARGE SCALE GENOMIC DNA]</scope>
    <source>
        <strain evidence="1 2">BCC15</strain>
    </source>
</reference>
<evidence type="ECO:0000313" key="2">
    <source>
        <dbReference type="Proteomes" id="UP000278653"/>
    </source>
</evidence>
<protein>
    <submittedName>
        <fullName evidence="1">Uncharacterized protein</fullName>
    </submittedName>
</protein>
<organism evidence="1 2">
    <name type="scientific">Streptococcus mitis</name>
    <dbReference type="NCBI Taxonomy" id="28037"/>
    <lineage>
        <taxon>Bacteria</taxon>
        <taxon>Bacillati</taxon>
        <taxon>Bacillota</taxon>
        <taxon>Bacilli</taxon>
        <taxon>Lactobacillales</taxon>
        <taxon>Streptococcaceae</taxon>
        <taxon>Streptococcus</taxon>
        <taxon>Streptococcus mitis group</taxon>
    </lineage>
</organism>
<name>A0A428BJ49_STRMT</name>
<gene>
    <name evidence="1" type="ORF">D8865_01370</name>
</gene>
<dbReference type="EMBL" id="RJNH01000001">
    <property type="protein sequence ID" value="RSI63283.1"/>
    <property type="molecule type" value="Genomic_DNA"/>
</dbReference>
<sequence length="61" mass="7043">MEEKLNFLNKKRAFIISQIGEERLSETMKALDEIVDTQKLLPSLLVSITEYHSAVRLLPEL</sequence>
<dbReference type="Proteomes" id="UP000278653">
    <property type="component" value="Unassembled WGS sequence"/>
</dbReference>